<dbReference type="EMBL" id="JBJURJ010000011">
    <property type="protein sequence ID" value="MFM9330116.1"/>
    <property type="molecule type" value="Genomic_DNA"/>
</dbReference>
<proteinExistence type="predicted"/>
<accession>A0ACC7P1C7</accession>
<organism evidence="1 2">
    <name type="scientific">Paenibacillus mesotrionivorans</name>
    <dbReference type="NCBI Taxonomy" id="3160968"/>
    <lineage>
        <taxon>Bacteria</taxon>
        <taxon>Bacillati</taxon>
        <taxon>Bacillota</taxon>
        <taxon>Bacilli</taxon>
        <taxon>Bacillales</taxon>
        <taxon>Paenibacillaceae</taxon>
        <taxon>Paenibacillus</taxon>
    </lineage>
</organism>
<dbReference type="EC" id="2.7.7.65" evidence="1"/>
<evidence type="ECO:0000313" key="1">
    <source>
        <dbReference type="EMBL" id="MFM9330116.1"/>
    </source>
</evidence>
<reference evidence="1" key="1">
    <citation type="submission" date="2024-12" db="EMBL/GenBank/DDBJ databases">
        <authorList>
            <person name="Wu N."/>
        </authorList>
    </citation>
    <scope>NUCLEOTIDE SEQUENCE</scope>
    <source>
        <strain evidence="1">P15</strain>
    </source>
</reference>
<comment type="caution">
    <text evidence="1">The sequence shown here is derived from an EMBL/GenBank/DDBJ whole genome shotgun (WGS) entry which is preliminary data.</text>
</comment>
<sequence>MRRTSPALVSDAALIGFMLLCLISILFISGDPQQTMTNLIMLAIAFFIAVITFFSSVTAGLIINVVFIFAYGSMVLYQTVAQAGVIEGRTYFWLLMTPLFTLSMWLYSWSARQLQEENTVLREQTAKLATLDENTDLKNSLAFQKDATVFTGISVRYNIPLTLLVIKVKYWREIRRFIPPDQLTEAILDISRISQSSIRTNDILYLLDKEEATWGLLLFTEKEGAKVVMERIRQKLYEFNTEEFNDKYKVKLILKIGAVEYNAETIPSPLDFMEQAVKQLEYDV</sequence>
<keyword evidence="1" id="KW-0808">Transferase</keyword>
<protein>
    <submittedName>
        <fullName evidence="1">Diguanylate cyclase domain-containing protein</fullName>
        <ecNumber evidence="1">2.7.7.65</ecNumber>
    </submittedName>
</protein>
<dbReference type="Proteomes" id="UP001631969">
    <property type="component" value="Unassembled WGS sequence"/>
</dbReference>
<evidence type="ECO:0000313" key="2">
    <source>
        <dbReference type="Proteomes" id="UP001631969"/>
    </source>
</evidence>
<gene>
    <name evidence="1" type="ORF">ACI1P1_17595</name>
</gene>
<keyword evidence="2" id="KW-1185">Reference proteome</keyword>
<keyword evidence="1" id="KW-0548">Nucleotidyltransferase</keyword>
<name>A0ACC7P1C7_9BACL</name>